<dbReference type="InterPro" id="IPR013766">
    <property type="entry name" value="Thioredoxin_domain"/>
</dbReference>
<evidence type="ECO:0000256" key="8">
    <source>
        <dbReference type="SAM" id="Phobius"/>
    </source>
</evidence>
<protein>
    <recommendedName>
        <fullName evidence="4">Methylamine utilization protein MauD</fullName>
    </recommendedName>
</protein>
<keyword evidence="6 8" id="KW-1133">Transmembrane helix</keyword>
<accession>A0A381URH5</accession>
<comment type="subcellular location">
    <subcellularLocation>
        <location evidence="2">Membrane</location>
        <topology evidence="2">Single-pass membrane protein</topology>
    </subcellularLocation>
</comment>
<gene>
    <name evidence="10" type="ORF">METZ01_LOCUS82791</name>
</gene>
<keyword evidence="7 8" id="KW-0472">Membrane</keyword>
<dbReference type="SUPFAM" id="SSF52833">
    <property type="entry name" value="Thioredoxin-like"/>
    <property type="match status" value="1"/>
</dbReference>
<evidence type="ECO:0000256" key="1">
    <source>
        <dbReference type="ARBA" id="ARBA00003475"/>
    </source>
</evidence>
<reference evidence="10" key="1">
    <citation type="submission" date="2018-05" db="EMBL/GenBank/DDBJ databases">
        <authorList>
            <person name="Lanie J.A."/>
            <person name="Ng W.-L."/>
            <person name="Kazmierczak K.M."/>
            <person name="Andrzejewski T.M."/>
            <person name="Davidsen T.M."/>
            <person name="Wayne K.J."/>
            <person name="Tettelin H."/>
            <person name="Glass J.I."/>
            <person name="Rusch D."/>
            <person name="Podicherti R."/>
            <person name="Tsui H.-C.T."/>
            <person name="Winkler M.E."/>
        </authorList>
    </citation>
    <scope>NUCLEOTIDE SEQUENCE</scope>
</reference>
<dbReference type="GO" id="GO:0016020">
    <property type="term" value="C:membrane"/>
    <property type="evidence" value="ECO:0007669"/>
    <property type="project" value="UniProtKB-SubCell"/>
</dbReference>
<feature type="transmembrane region" description="Helical" evidence="8">
    <location>
        <begin position="6"/>
        <end position="27"/>
    </location>
</feature>
<dbReference type="InterPro" id="IPR013478">
    <property type="entry name" value="MeN_DH_accessory"/>
</dbReference>
<evidence type="ECO:0000256" key="2">
    <source>
        <dbReference type="ARBA" id="ARBA00004167"/>
    </source>
</evidence>
<dbReference type="PROSITE" id="PS51352">
    <property type="entry name" value="THIOREDOXIN_2"/>
    <property type="match status" value="1"/>
</dbReference>
<dbReference type="GO" id="GO:0016491">
    <property type="term" value="F:oxidoreductase activity"/>
    <property type="evidence" value="ECO:0007669"/>
    <property type="project" value="InterPro"/>
</dbReference>
<evidence type="ECO:0000259" key="9">
    <source>
        <dbReference type="PROSITE" id="PS51352"/>
    </source>
</evidence>
<feature type="domain" description="Thioredoxin" evidence="9">
    <location>
        <begin position="49"/>
        <end position="192"/>
    </location>
</feature>
<evidence type="ECO:0000256" key="7">
    <source>
        <dbReference type="ARBA" id="ARBA00023136"/>
    </source>
</evidence>
<dbReference type="Gene3D" id="3.40.30.10">
    <property type="entry name" value="Glutaredoxin"/>
    <property type="match status" value="1"/>
</dbReference>
<dbReference type="GO" id="GO:0030416">
    <property type="term" value="P:methylamine metabolic process"/>
    <property type="evidence" value="ECO:0007669"/>
    <property type="project" value="InterPro"/>
</dbReference>
<dbReference type="UniPathway" id="UPA00895"/>
<evidence type="ECO:0000256" key="4">
    <source>
        <dbReference type="ARBA" id="ARBA00019076"/>
    </source>
</evidence>
<dbReference type="AlphaFoldDB" id="A0A381URH5"/>
<organism evidence="10">
    <name type="scientific">marine metagenome</name>
    <dbReference type="NCBI Taxonomy" id="408172"/>
    <lineage>
        <taxon>unclassified sequences</taxon>
        <taxon>metagenomes</taxon>
        <taxon>ecological metagenomes</taxon>
    </lineage>
</organism>
<comment type="function">
    <text evidence="1">May be specifically involved in the processing, transport, and/or maturation of the MADH beta-subunit.</text>
</comment>
<dbReference type="InterPro" id="IPR036249">
    <property type="entry name" value="Thioredoxin-like_sf"/>
</dbReference>
<dbReference type="Pfam" id="PF08534">
    <property type="entry name" value="Redoxin"/>
    <property type="match status" value="1"/>
</dbReference>
<evidence type="ECO:0000313" key="10">
    <source>
        <dbReference type="EMBL" id="SVA29937.1"/>
    </source>
</evidence>
<name>A0A381URH5_9ZZZZ</name>
<evidence type="ECO:0000256" key="6">
    <source>
        <dbReference type="ARBA" id="ARBA00022989"/>
    </source>
</evidence>
<dbReference type="EMBL" id="UINC01006837">
    <property type="protein sequence ID" value="SVA29937.1"/>
    <property type="molecule type" value="Genomic_DNA"/>
</dbReference>
<dbReference type="InterPro" id="IPR013740">
    <property type="entry name" value="Redoxin"/>
</dbReference>
<keyword evidence="5 8" id="KW-0812">Transmembrane</keyword>
<sequence>MLNGLLVSNLLLWIVVLATVAVMFALVRQIGVLYERVAPAGALVLGNGPKVGETAPILNLRDLDGELHQIGGESPNARSRLLFFLSPTCPVCKTLLPALKSISNREKKWLNILLASDGERKEHESFVRDYRLEKFPYFLSMELGLGYRVGRLPHAVLIDETGVIRSTGLVNSREHIESLFEASERGVASLQEFMELAQSKEINEEEVA</sequence>
<evidence type="ECO:0000256" key="3">
    <source>
        <dbReference type="ARBA" id="ARBA00004856"/>
    </source>
</evidence>
<evidence type="ECO:0000256" key="5">
    <source>
        <dbReference type="ARBA" id="ARBA00022692"/>
    </source>
</evidence>
<proteinExistence type="predicted"/>
<dbReference type="NCBIfam" id="TIGR02661">
    <property type="entry name" value="MauD"/>
    <property type="match status" value="1"/>
</dbReference>
<comment type="pathway">
    <text evidence="3">One-carbon metabolism; methylamine degradation.</text>
</comment>